<evidence type="ECO:0000313" key="1">
    <source>
        <dbReference type="EMBL" id="KAG0592404.1"/>
    </source>
</evidence>
<accession>A0A8T0J912</accession>
<dbReference type="AlphaFoldDB" id="A0A8T0J912"/>
<keyword evidence="2" id="KW-1185">Reference proteome</keyword>
<protein>
    <submittedName>
        <fullName evidence="1">Uncharacterized protein</fullName>
    </submittedName>
</protein>
<sequence length="69" mass="7861">MSDAPLLRQPCPQREYSWCEAPSPGPVLFRFRFRIITAARLLPVAFSLFSRWDATGPHFALMRQGLLAV</sequence>
<organism evidence="1 2">
    <name type="scientific">Ceratodon purpureus</name>
    <name type="common">Fire moss</name>
    <name type="synonym">Dicranum purpureum</name>
    <dbReference type="NCBI Taxonomy" id="3225"/>
    <lineage>
        <taxon>Eukaryota</taxon>
        <taxon>Viridiplantae</taxon>
        <taxon>Streptophyta</taxon>
        <taxon>Embryophyta</taxon>
        <taxon>Bryophyta</taxon>
        <taxon>Bryophytina</taxon>
        <taxon>Bryopsida</taxon>
        <taxon>Dicranidae</taxon>
        <taxon>Pseudoditrichales</taxon>
        <taxon>Ditrichaceae</taxon>
        <taxon>Ceratodon</taxon>
    </lineage>
</organism>
<comment type="caution">
    <text evidence="1">The sequence shown here is derived from an EMBL/GenBank/DDBJ whole genome shotgun (WGS) entry which is preliminary data.</text>
</comment>
<dbReference type="Proteomes" id="UP000822688">
    <property type="component" value="Chromosome 1"/>
</dbReference>
<evidence type="ECO:0000313" key="2">
    <source>
        <dbReference type="Proteomes" id="UP000822688"/>
    </source>
</evidence>
<proteinExistence type="predicted"/>
<reference evidence="1" key="1">
    <citation type="submission" date="2020-06" db="EMBL/GenBank/DDBJ databases">
        <title>WGS assembly of Ceratodon purpureus strain R40.</title>
        <authorList>
            <person name="Carey S.B."/>
            <person name="Jenkins J."/>
            <person name="Shu S."/>
            <person name="Lovell J.T."/>
            <person name="Sreedasyam A."/>
            <person name="Maumus F."/>
            <person name="Tiley G.P."/>
            <person name="Fernandez-Pozo N."/>
            <person name="Barry K."/>
            <person name="Chen C."/>
            <person name="Wang M."/>
            <person name="Lipzen A."/>
            <person name="Daum C."/>
            <person name="Saski C.A."/>
            <person name="Payton A.C."/>
            <person name="Mcbreen J.C."/>
            <person name="Conrad R.E."/>
            <person name="Kollar L.M."/>
            <person name="Olsson S."/>
            <person name="Huttunen S."/>
            <person name="Landis J.B."/>
            <person name="Wickett N.J."/>
            <person name="Johnson M.G."/>
            <person name="Rensing S.A."/>
            <person name="Grimwood J."/>
            <person name="Schmutz J."/>
            <person name="Mcdaniel S.F."/>
        </authorList>
    </citation>
    <scope>NUCLEOTIDE SEQUENCE</scope>
    <source>
        <strain evidence="1">R40</strain>
    </source>
</reference>
<gene>
    <name evidence="1" type="ORF">KC19_1G249600</name>
</gene>
<dbReference type="EMBL" id="CM026421">
    <property type="protein sequence ID" value="KAG0592404.1"/>
    <property type="molecule type" value="Genomic_DNA"/>
</dbReference>
<name>A0A8T0J912_CERPU</name>